<sequence>MLPRTVATQTPHAISHPKPRVQSSKISPSQYVLNYHSLLINDPQQKLATSVNITRYQNGTRAECETERNSLISAVTKILGAKHLHSTFRFPQDDVIDSTKPFYKVGIKRAYQGKGSPSEIADVIRLAWRCGRIGKGKAFSTIDQYAKQFLGLDCNGLVGNYHASRRGYPSRCGARANPASCCRGARRDSSGRVGVRPNWRRRPTYRSNPGGPSPRFAMATC</sequence>
<evidence type="ECO:0000313" key="3">
    <source>
        <dbReference type="Proteomes" id="UP000760480"/>
    </source>
</evidence>
<protein>
    <submittedName>
        <fullName evidence="2">Uncharacterized protein</fullName>
    </submittedName>
</protein>
<accession>A0ABX1TF55</accession>
<keyword evidence="3" id="KW-1185">Reference proteome</keyword>
<reference evidence="2 3" key="1">
    <citation type="submission" date="2019-03" db="EMBL/GenBank/DDBJ databases">
        <title>Metabolic reconstructions from genomes of highly enriched 'Candidatus Accumulibacter' and 'Candidatus Competibacter' bioreactor populations.</title>
        <authorList>
            <person name="Annavajhala M.K."/>
            <person name="Welles L."/>
            <person name="Abbas B."/>
            <person name="Sorokin D."/>
            <person name="Park H."/>
            <person name="Van Loosdrecht M."/>
            <person name="Chandran K."/>
        </authorList>
    </citation>
    <scope>NUCLEOTIDE SEQUENCE [LARGE SCALE GENOMIC DNA]</scope>
    <source>
        <strain evidence="2 3">SBR_G</strain>
    </source>
</reference>
<feature type="region of interest" description="Disordered" evidence="1">
    <location>
        <begin position="1"/>
        <end position="25"/>
    </location>
</feature>
<organism evidence="2 3">
    <name type="scientific">Candidatus Competibacter phosphatis</name>
    <dbReference type="NCBI Taxonomy" id="221280"/>
    <lineage>
        <taxon>Bacteria</taxon>
        <taxon>Pseudomonadati</taxon>
        <taxon>Pseudomonadota</taxon>
        <taxon>Gammaproteobacteria</taxon>
        <taxon>Candidatus Competibacteraceae</taxon>
        <taxon>Candidatus Competibacter</taxon>
    </lineage>
</organism>
<feature type="region of interest" description="Disordered" evidence="1">
    <location>
        <begin position="184"/>
        <end position="221"/>
    </location>
</feature>
<evidence type="ECO:0000313" key="2">
    <source>
        <dbReference type="EMBL" id="NMQ17952.1"/>
    </source>
</evidence>
<evidence type="ECO:0000256" key="1">
    <source>
        <dbReference type="SAM" id="MobiDB-lite"/>
    </source>
</evidence>
<dbReference type="RefSeq" id="WP_169247208.1">
    <property type="nucleotide sequence ID" value="NZ_SPMZ01000004.1"/>
</dbReference>
<dbReference type="EMBL" id="SPMZ01000004">
    <property type="protein sequence ID" value="NMQ17952.1"/>
    <property type="molecule type" value="Genomic_DNA"/>
</dbReference>
<comment type="caution">
    <text evidence="2">The sequence shown here is derived from an EMBL/GenBank/DDBJ whole genome shotgun (WGS) entry which is preliminary data.</text>
</comment>
<proteinExistence type="predicted"/>
<gene>
    <name evidence="2" type="ORF">E4P82_01285</name>
</gene>
<dbReference type="Proteomes" id="UP000760480">
    <property type="component" value="Unassembled WGS sequence"/>
</dbReference>
<feature type="compositionally biased region" description="Polar residues" evidence="1">
    <location>
        <begin position="1"/>
        <end position="12"/>
    </location>
</feature>
<name>A0ABX1TF55_9GAMM</name>